<evidence type="ECO:0000313" key="1">
    <source>
        <dbReference type="EMBL" id="SBR43343.1"/>
    </source>
</evidence>
<reference evidence="1" key="1">
    <citation type="submission" date="2016-05" db="EMBL/GenBank/DDBJ databases">
        <authorList>
            <person name="Lavstsen T."/>
            <person name="Jespersen J.S."/>
        </authorList>
    </citation>
    <scope>NUCLEOTIDE SEQUENCE</scope>
    <source>
        <tissue evidence="1">Brain</tissue>
    </source>
</reference>
<dbReference type="PANTHER" id="PTHR31025:SF19">
    <property type="entry name" value="SI:CH73-42K18.1-RELATED"/>
    <property type="match status" value="1"/>
</dbReference>
<gene>
    <name evidence="1" type="primary">SI:CH211-182E10.4</name>
</gene>
<dbReference type="PANTHER" id="PTHR31025">
    <property type="entry name" value="SI:CH211-196P9.1-RELATED"/>
    <property type="match status" value="1"/>
</dbReference>
<sequence length="171" mass="19573">MAAEAPRNMILRVVESDRVIKLKLDSRPASFDELIKILKEKLEVDCDFNLKYEDPDFDGRLTCLVDIEELPQKSCVHISLTQDSRSVASTDTLSDVSSPERLSRWPPGPFQIPKFPFDIELTLRDGNTEFEKNERLLQLSRDQKHGILENLASTIYSFKAYPSDKEIAMVL</sequence>
<organism evidence="1">
    <name type="scientific">Nothobranchius pienaari</name>
    <dbReference type="NCBI Taxonomy" id="704102"/>
    <lineage>
        <taxon>Eukaryota</taxon>
        <taxon>Metazoa</taxon>
        <taxon>Chordata</taxon>
        <taxon>Craniata</taxon>
        <taxon>Vertebrata</taxon>
        <taxon>Euteleostomi</taxon>
        <taxon>Actinopterygii</taxon>
        <taxon>Neopterygii</taxon>
        <taxon>Teleostei</taxon>
        <taxon>Neoteleostei</taxon>
        <taxon>Acanthomorphata</taxon>
        <taxon>Ovalentaria</taxon>
        <taxon>Atherinomorphae</taxon>
        <taxon>Cyprinodontiformes</taxon>
        <taxon>Nothobranchiidae</taxon>
        <taxon>Nothobranchius</taxon>
    </lineage>
</organism>
<dbReference type="AlphaFoldDB" id="A0A1A8LFQ4"/>
<dbReference type="EMBL" id="HAEF01005961">
    <property type="protein sequence ID" value="SBR43343.1"/>
    <property type="molecule type" value="Transcribed_RNA"/>
</dbReference>
<reference evidence="1" key="2">
    <citation type="submission" date="2016-06" db="EMBL/GenBank/DDBJ databases">
        <title>The genome of a short-lived fish provides insights into sex chromosome evolution and the genetic control of aging.</title>
        <authorList>
            <person name="Reichwald K."/>
            <person name="Felder M."/>
            <person name="Petzold A."/>
            <person name="Koch P."/>
            <person name="Groth M."/>
            <person name="Platzer M."/>
        </authorList>
    </citation>
    <scope>NUCLEOTIDE SEQUENCE</scope>
    <source>
        <tissue evidence="1">Brain</tissue>
    </source>
</reference>
<name>A0A1A8LFQ4_9TELE</name>
<accession>A0A1A8LFQ4</accession>
<proteinExistence type="predicted"/>
<protein>
    <submittedName>
        <fullName evidence="1">Si:ch211-182e10.4</fullName>
    </submittedName>
</protein>